<sequence>MDAKENYNFVVFGDSISKGIVYDPIKSRYVTLKNCFCNIISQKIRGQIVNFGRFGNTITRGEKKSEVDVINKKPDIVLLEFGGNDCDYNWQAIANNPKGNFFPNTDISVFEKTLRKLINDFNELNIVPTLMTLPPLDPERYFKWVCNNNPLAERNVLSWLGNINKIYCWHELYNSTIIDVAEKTKTALINVRGAFLNQYDYKQFLCIDGIHPNEQGHNLIANKILEYIDQNYNFLIKN</sequence>
<name>A0A1V4IDS7_9CLOT</name>
<reference evidence="1 2" key="1">
    <citation type="submission" date="2017-03" db="EMBL/GenBank/DDBJ databases">
        <title>Genome sequence of Clostridium oryzae DSM 28571.</title>
        <authorList>
            <person name="Poehlein A."/>
            <person name="Daniel R."/>
        </authorList>
    </citation>
    <scope>NUCLEOTIDE SEQUENCE [LARGE SCALE GENOMIC DNA]</scope>
    <source>
        <strain evidence="1 2">DSM 28571</strain>
    </source>
</reference>
<dbReference type="GO" id="GO:0004622">
    <property type="term" value="F:phosphatidylcholine lysophospholipase activity"/>
    <property type="evidence" value="ECO:0007669"/>
    <property type="project" value="TreeGrafter"/>
</dbReference>
<dbReference type="InterPro" id="IPR036514">
    <property type="entry name" value="SGNH_hydro_sf"/>
</dbReference>
<accession>A0A1V4IDS7</accession>
<dbReference type="EMBL" id="MZGV01000064">
    <property type="protein sequence ID" value="OPJ58086.1"/>
    <property type="molecule type" value="Genomic_DNA"/>
</dbReference>
<dbReference type="Gene3D" id="3.40.50.1110">
    <property type="entry name" value="SGNH hydrolase"/>
    <property type="match status" value="1"/>
</dbReference>
<keyword evidence="2" id="KW-1185">Reference proteome</keyword>
<dbReference type="RefSeq" id="WP_207652239.1">
    <property type="nucleotide sequence ID" value="NZ_MZGV01000064.1"/>
</dbReference>
<evidence type="ECO:0000313" key="1">
    <source>
        <dbReference type="EMBL" id="OPJ58086.1"/>
    </source>
</evidence>
<dbReference type="AlphaFoldDB" id="A0A1V4IDS7"/>
<keyword evidence="1" id="KW-0378">Hydrolase</keyword>
<dbReference type="STRING" id="1450648.CLORY_37630"/>
<dbReference type="PANTHER" id="PTHR30383">
    <property type="entry name" value="THIOESTERASE 1/PROTEASE 1/LYSOPHOSPHOLIPASE L1"/>
    <property type="match status" value="1"/>
</dbReference>
<dbReference type="SUPFAM" id="SSF52266">
    <property type="entry name" value="SGNH hydrolase"/>
    <property type="match status" value="1"/>
</dbReference>
<proteinExistence type="predicted"/>
<gene>
    <name evidence="1" type="ORF">CLORY_37630</name>
</gene>
<evidence type="ECO:0000313" key="2">
    <source>
        <dbReference type="Proteomes" id="UP000190080"/>
    </source>
</evidence>
<dbReference type="Proteomes" id="UP000190080">
    <property type="component" value="Unassembled WGS sequence"/>
</dbReference>
<dbReference type="InterPro" id="IPR001087">
    <property type="entry name" value="GDSL"/>
</dbReference>
<dbReference type="PANTHER" id="PTHR30383:SF5">
    <property type="entry name" value="SGNH HYDROLASE-TYPE ESTERASE DOMAIN-CONTAINING PROTEIN"/>
    <property type="match status" value="1"/>
</dbReference>
<comment type="caution">
    <text evidence="1">The sequence shown here is derived from an EMBL/GenBank/DDBJ whole genome shotgun (WGS) entry which is preliminary data.</text>
</comment>
<organism evidence="1 2">
    <name type="scientific">Clostridium oryzae</name>
    <dbReference type="NCBI Taxonomy" id="1450648"/>
    <lineage>
        <taxon>Bacteria</taxon>
        <taxon>Bacillati</taxon>
        <taxon>Bacillota</taxon>
        <taxon>Clostridia</taxon>
        <taxon>Eubacteriales</taxon>
        <taxon>Clostridiaceae</taxon>
        <taxon>Clostridium</taxon>
    </lineage>
</organism>
<protein>
    <submittedName>
        <fullName evidence="1">GDSL-like lipase/acylhydrolase</fullName>
    </submittedName>
</protein>
<dbReference type="Pfam" id="PF00657">
    <property type="entry name" value="Lipase_GDSL"/>
    <property type="match status" value="1"/>
</dbReference>
<dbReference type="InterPro" id="IPR051532">
    <property type="entry name" value="Ester_Hydrolysis_Enzymes"/>
</dbReference>